<organism evidence="2 3">
    <name type="scientific">Halorutilus salinus</name>
    <dbReference type="NCBI Taxonomy" id="2487751"/>
    <lineage>
        <taxon>Archaea</taxon>
        <taxon>Methanobacteriati</taxon>
        <taxon>Methanobacteriota</taxon>
        <taxon>Stenosarchaea group</taxon>
        <taxon>Halobacteria</taxon>
        <taxon>Halorutilales</taxon>
        <taxon>Halorutilaceae</taxon>
        <taxon>Halorutilus</taxon>
    </lineage>
</organism>
<dbReference type="AlphaFoldDB" id="A0A9Q4C6B4"/>
<dbReference type="RefSeq" id="WP_266087037.1">
    <property type="nucleotide sequence ID" value="NZ_RKLV01000006.1"/>
</dbReference>
<evidence type="ECO:0000256" key="1">
    <source>
        <dbReference type="SAM" id="Coils"/>
    </source>
</evidence>
<accession>A0A9Q4C6B4</accession>
<name>A0A9Q4C6B4_9EURY</name>
<protein>
    <submittedName>
        <fullName evidence="2">Uncharacterized protein</fullName>
    </submittedName>
</protein>
<keyword evidence="3" id="KW-1185">Reference proteome</keyword>
<reference evidence="2" key="1">
    <citation type="submission" date="2022-09" db="EMBL/GenBank/DDBJ databases">
        <title>Haloadaptaus new haloarchaeum isolated from saline soil.</title>
        <authorList>
            <person name="Duran-Viseras A."/>
            <person name="Sanchez-Porro C."/>
            <person name="Ventosa A."/>
        </authorList>
    </citation>
    <scope>NUCLEOTIDE SEQUENCE</scope>
    <source>
        <strain evidence="2">F3-133</strain>
    </source>
</reference>
<dbReference type="EMBL" id="RKLV01000006">
    <property type="protein sequence ID" value="MCX2819076.1"/>
    <property type="molecule type" value="Genomic_DNA"/>
</dbReference>
<keyword evidence="1" id="KW-0175">Coiled coil</keyword>
<evidence type="ECO:0000313" key="3">
    <source>
        <dbReference type="Proteomes" id="UP001149411"/>
    </source>
</evidence>
<dbReference type="Proteomes" id="UP001149411">
    <property type="component" value="Unassembled WGS sequence"/>
</dbReference>
<evidence type="ECO:0000313" key="2">
    <source>
        <dbReference type="EMBL" id="MCX2819076.1"/>
    </source>
</evidence>
<proteinExistence type="predicted"/>
<sequence length="152" mass="17691">MTTRHSLSDDSESALIIEKSAKDNLEGELKKKTNEKRNFFKRLRSEFLDGDVPENCVEKIYKGVDSLVQFRAGNEMRGYCVYTDSVPSYNILYIFEITDHKYSKYELSKYDARAGKTLEELDNLSNTEEVEQYLANNNAHYSEDIKEYIQSI</sequence>
<comment type="caution">
    <text evidence="2">The sequence shown here is derived from an EMBL/GenBank/DDBJ whole genome shotgun (WGS) entry which is preliminary data.</text>
</comment>
<gene>
    <name evidence="2" type="ORF">EGH25_06890</name>
</gene>
<feature type="coiled-coil region" evidence="1">
    <location>
        <begin position="15"/>
        <end position="42"/>
    </location>
</feature>